<reference evidence="1" key="1">
    <citation type="submission" date="2020-09" db="EMBL/GenBank/DDBJ databases">
        <title>Leviviricetes taxonomy.</title>
        <authorList>
            <person name="Stockdale S.R."/>
            <person name="Callanan J."/>
            <person name="Adriaenssens E.M."/>
            <person name="Kuhn J.H."/>
            <person name="Rumnieks J."/>
            <person name="Shkoporov A."/>
            <person name="Draper L.A."/>
            <person name="Ross P."/>
            <person name="Hill C."/>
        </authorList>
    </citation>
    <scope>NUCLEOTIDE SEQUENCE</scope>
</reference>
<name>A0A8S5L5H6_9VIRU</name>
<dbReference type="Proteomes" id="UP000680918">
    <property type="component" value="Segment"/>
</dbReference>
<dbReference type="EMBL" id="BK014165">
    <property type="protein sequence ID" value="DAD52647.1"/>
    <property type="molecule type" value="Genomic_RNA"/>
</dbReference>
<organism evidence="1 2">
    <name type="scientific">ssRNA phage SRR7976299_17</name>
    <dbReference type="NCBI Taxonomy" id="2786639"/>
    <lineage>
        <taxon>Viruses</taxon>
        <taxon>Riboviria</taxon>
        <taxon>Orthornavirae</taxon>
        <taxon>Lenarviricota</taxon>
        <taxon>Leviviricetes</taxon>
        <taxon>Timlovirales</taxon>
        <taxon>Steitzviridae</taxon>
        <taxon>Giliycovirus</taxon>
        <taxon>Giliycovirus pelocola</taxon>
        <taxon>Weheuvirus pelocola</taxon>
    </lineage>
</organism>
<evidence type="ECO:0000313" key="2">
    <source>
        <dbReference type="Proteomes" id="UP000680918"/>
    </source>
</evidence>
<protein>
    <submittedName>
        <fullName evidence="1">Uncharacterized protein</fullName>
    </submittedName>
</protein>
<dbReference type="GeneID" id="80400932"/>
<evidence type="ECO:0000313" key="1">
    <source>
        <dbReference type="EMBL" id="DAD52647.1"/>
    </source>
</evidence>
<sequence length="33" mass="3646">MSTEILVLILSVLIAVLSQVSDYFITHPDELGE</sequence>
<gene>
    <name evidence="1" type="primary">SRR7976299_17_4</name>
</gene>
<accession>A0A8S5L5H6</accession>
<dbReference type="KEGG" id="vg:80400932"/>
<dbReference type="RefSeq" id="YP_010771251.1">
    <property type="nucleotide sequence ID" value="NC_074532.1"/>
</dbReference>
<proteinExistence type="predicted"/>
<keyword evidence="2" id="KW-1185">Reference proteome</keyword>